<proteinExistence type="predicted"/>
<evidence type="ECO:0000313" key="2">
    <source>
        <dbReference type="Proteomes" id="UP000239471"/>
    </source>
</evidence>
<dbReference type="OrthoDB" id="1922292at2"/>
<protein>
    <submittedName>
        <fullName evidence="1">Uncharacterized protein</fullName>
    </submittedName>
</protein>
<keyword evidence="2" id="KW-1185">Reference proteome</keyword>
<name>A0A2T0BEM8_9CLOT</name>
<dbReference type="EMBL" id="PVXQ01000017">
    <property type="protein sequence ID" value="PRR82318.1"/>
    <property type="molecule type" value="Genomic_DNA"/>
</dbReference>
<reference evidence="1 2" key="1">
    <citation type="submission" date="2018-03" db="EMBL/GenBank/DDBJ databases">
        <title>Genome sequence of Clostridium vincentii DSM 10228.</title>
        <authorList>
            <person name="Poehlein A."/>
            <person name="Daniel R."/>
        </authorList>
    </citation>
    <scope>NUCLEOTIDE SEQUENCE [LARGE SCALE GENOMIC DNA]</scope>
    <source>
        <strain evidence="1 2">DSM 10228</strain>
    </source>
</reference>
<accession>A0A2T0BEM8</accession>
<dbReference type="Proteomes" id="UP000239471">
    <property type="component" value="Unassembled WGS sequence"/>
</dbReference>
<evidence type="ECO:0000313" key="1">
    <source>
        <dbReference type="EMBL" id="PRR82318.1"/>
    </source>
</evidence>
<dbReference type="RefSeq" id="WP_106059799.1">
    <property type="nucleotide sequence ID" value="NZ_PVXQ01000017.1"/>
</dbReference>
<gene>
    <name evidence="1" type="ORF">CLVI_18240</name>
</gene>
<dbReference type="AlphaFoldDB" id="A0A2T0BEM8"/>
<sequence>MKELFKVNDLTFYEEDFLDDITEYEDIFPIIKELEGKLNYEKICCAEDNECCGVSKNNYFVEIYGYIDQEDEFITKEELELFNCTLNKEDLDLFVIRIYKCVDCGKWVIDILE</sequence>
<organism evidence="1 2">
    <name type="scientific">Clostridium vincentii</name>
    <dbReference type="NCBI Taxonomy" id="52704"/>
    <lineage>
        <taxon>Bacteria</taxon>
        <taxon>Bacillati</taxon>
        <taxon>Bacillota</taxon>
        <taxon>Clostridia</taxon>
        <taxon>Eubacteriales</taxon>
        <taxon>Clostridiaceae</taxon>
        <taxon>Clostridium</taxon>
    </lineage>
</organism>
<comment type="caution">
    <text evidence="1">The sequence shown here is derived from an EMBL/GenBank/DDBJ whole genome shotgun (WGS) entry which is preliminary data.</text>
</comment>